<dbReference type="SUPFAM" id="SSF109797">
    <property type="entry name" value="Bacteriocin immunity protein-like"/>
    <property type="match status" value="1"/>
</dbReference>
<dbReference type="AlphaFoldDB" id="A0A380KAG0"/>
<dbReference type="InterPro" id="IPR015046">
    <property type="entry name" value="LciA_Immunity-like"/>
</dbReference>
<dbReference type="Gene3D" id="1.20.1440.50">
    <property type="entry name" value="Ta0600-like"/>
    <property type="match status" value="1"/>
</dbReference>
<dbReference type="InterPro" id="IPR023130">
    <property type="entry name" value="Ta0600-like_sf"/>
</dbReference>
<sequence length="104" mass="11649">MGKEKVLHDLDKLLLDVSVEADSELYQLLFTRRQDLAAAQKKSDLVMAQAELSERLAYYLMTHQYQAPQSVIAFGYQLAGAPHKWQGVLPTLQMLALSLLGMGK</sequence>
<keyword evidence="3" id="KW-1185">Reference proteome</keyword>
<keyword evidence="1" id="KW-0079">Bacteriocin immunity</keyword>
<dbReference type="Proteomes" id="UP000254924">
    <property type="component" value="Unassembled WGS sequence"/>
</dbReference>
<organism evidence="2 3">
    <name type="scientific">Streptococcus hyointestinalis</name>
    <dbReference type="NCBI Taxonomy" id="1337"/>
    <lineage>
        <taxon>Bacteria</taxon>
        <taxon>Bacillati</taxon>
        <taxon>Bacillota</taxon>
        <taxon>Bacilli</taxon>
        <taxon>Lactobacillales</taxon>
        <taxon>Streptococcaceae</taxon>
        <taxon>Streptococcus</taxon>
    </lineage>
</organism>
<gene>
    <name evidence="2" type="ORF">NCTC12224_01669</name>
</gene>
<dbReference type="EMBL" id="UHFN01000007">
    <property type="protein sequence ID" value="SUN62003.1"/>
    <property type="molecule type" value="Genomic_DNA"/>
</dbReference>
<protein>
    <submittedName>
        <fullName evidence="2">Bacteriocin immunity protein</fullName>
    </submittedName>
</protein>
<name>A0A380KAG0_9STRE</name>
<proteinExistence type="predicted"/>
<evidence type="ECO:0000313" key="2">
    <source>
        <dbReference type="EMBL" id="SUN62003.1"/>
    </source>
</evidence>
<reference evidence="2 3" key="1">
    <citation type="submission" date="2018-06" db="EMBL/GenBank/DDBJ databases">
        <authorList>
            <consortium name="Pathogen Informatics"/>
            <person name="Doyle S."/>
        </authorList>
    </citation>
    <scope>NUCLEOTIDE SEQUENCE [LARGE SCALE GENOMIC DNA]</scope>
    <source>
        <strain evidence="2 3">NCTC12224</strain>
    </source>
</reference>
<accession>A0A380KAG0</accession>
<evidence type="ECO:0000256" key="1">
    <source>
        <dbReference type="ARBA" id="ARBA00023025"/>
    </source>
</evidence>
<evidence type="ECO:0000313" key="3">
    <source>
        <dbReference type="Proteomes" id="UP000254924"/>
    </source>
</evidence>
<dbReference type="Pfam" id="PF08951">
    <property type="entry name" value="EntA_Immun"/>
    <property type="match status" value="1"/>
</dbReference>
<dbReference type="GO" id="GO:0030153">
    <property type="term" value="P:bacteriocin immunity"/>
    <property type="evidence" value="ECO:0007669"/>
    <property type="project" value="UniProtKB-KW"/>
</dbReference>